<organism evidence="2 3">
    <name type="scientific">Lithocarpus litseifolius</name>
    <dbReference type="NCBI Taxonomy" id="425828"/>
    <lineage>
        <taxon>Eukaryota</taxon>
        <taxon>Viridiplantae</taxon>
        <taxon>Streptophyta</taxon>
        <taxon>Embryophyta</taxon>
        <taxon>Tracheophyta</taxon>
        <taxon>Spermatophyta</taxon>
        <taxon>Magnoliopsida</taxon>
        <taxon>eudicotyledons</taxon>
        <taxon>Gunneridae</taxon>
        <taxon>Pentapetalae</taxon>
        <taxon>rosids</taxon>
        <taxon>fabids</taxon>
        <taxon>Fagales</taxon>
        <taxon>Fagaceae</taxon>
        <taxon>Lithocarpus</taxon>
    </lineage>
</organism>
<gene>
    <name evidence="2" type="ORF">SO802_020635</name>
</gene>
<evidence type="ECO:0000256" key="1">
    <source>
        <dbReference type="SAM" id="SignalP"/>
    </source>
</evidence>
<evidence type="ECO:0000313" key="3">
    <source>
        <dbReference type="Proteomes" id="UP001459277"/>
    </source>
</evidence>
<feature type="signal peptide" evidence="1">
    <location>
        <begin position="1"/>
        <end position="15"/>
    </location>
</feature>
<keyword evidence="3" id="KW-1185">Reference proteome</keyword>
<evidence type="ECO:0008006" key="4">
    <source>
        <dbReference type="Google" id="ProtNLM"/>
    </source>
</evidence>
<protein>
    <recommendedName>
        <fullName evidence="4">Secreted protein</fullName>
    </recommendedName>
</protein>
<evidence type="ECO:0000313" key="2">
    <source>
        <dbReference type="EMBL" id="KAK9995949.1"/>
    </source>
</evidence>
<keyword evidence="1" id="KW-0732">Signal</keyword>
<dbReference type="EMBL" id="JAZDWU010000007">
    <property type="protein sequence ID" value="KAK9995949.1"/>
    <property type="molecule type" value="Genomic_DNA"/>
</dbReference>
<proteinExistence type="predicted"/>
<name>A0AAW2CCL2_9ROSI</name>
<comment type="caution">
    <text evidence="2">The sequence shown here is derived from an EMBL/GenBank/DDBJ whole genome shotgun (WGS) entry which is preliminary data.</text>
</comment>
<dbReference type="AlphaFoldDB" id="A0AAW2CCL2"/>
<reference evidence="2 3" key="1">
    <citation type="submission" date="2024-01" db="EMBL/GenBank/DDBJ databases">
        <title>A telomere-to-telomere, gap-free genome of sweet tea (Lithocarpus litseifolius).</title>
        <authorList>
            <person name="Zhou J."/>
        </authorList>
    </citation>
    <scope>NUCLEOTIDE SEQUENCE [LARGE SCALE GENOMIC DNA]</scope>
    <source>
        <strain evidence="2">Zhou-2022a</strain>
        <tissue evidence="2">Leaf</tissue>
    </source>
</reference>
<feature type="chain" id="PRO_5043788910" description="Secreted protein" evidence="1">
    <location>
        <begin position="16"/>
        <end position="125"/>
    </location>
</feature>
<accession>A0AAW2CCL2</accession>
<sequence>MTDFVFFLLIVIADRQFFAPKLSLVNVHGLNHLLRSEVFAHSDGHLHAVHLILDFTPISDSFQDVGDSIRAGDKRIRRIDVSRLGFLANKDLPSVPWPLQQVAPQGVTQRADSASTLPFLETEID</sequence>
<dbReference type="Proteomes" id="UP001459277">
    <property type="component" value="Unassembled WGS sequence"/>
</dbReference>